<dbReference type="InterPro" id="IPR035906">
    <property type="entry name" value="MetI-like_sf"/>
</dbReference>
<feature type="transmembrane region" description="Helical" evidence="7">
    <location>
        <begin position="209"/>
        <end position="229"/>
    </location>
</feature>
<dbReference type="EMBL" id="UINC01005043">
    <property type="protein sequence ID" value="SVA18665.1"/>
    <property type="molecule type" value="Genomic_DNA"/>
</dbReference>
<sequence>MTQNDFRNSEARLGLYLILPAVVLVILVVILPIISGIQISFTSQRVVGSEFETVGLKNYLDLFGDKNFIASLGRSAVWVIANGLFQTVISLLIALLINQPFRGQNFVRTWILLPWAVPAAVTAILWRWMFDATSGIINTSMMGLGVLEKPLLFLANPEIAGISLTFVNSWRYVPFLTIIFLASLASVPEEEYEAAKVDGAGMWLQFKSITFPNLLPTLTVLGLVGTLWASNVFDIIWMMTRGGPGVSTTTVPVLMYDTAFYGYNISKASAGAIIFLLLLIIFAIVFIFLNRKQFILANETFKDLSK</sequence>
<dbReference type="GO" id="GO:0005886">
    <property type="term" value="C:plasma membrane"/>
    <property type="evidence" value="ECO:0007669"/>
    <property type="project" value="UniProtKB-SubCell"/>
</dbReference>
<dbReference type="Gene3D" id="1.10.3720.10">
    <property type="entry name" value="MetI-like"/>
    <property type="match status" value="1"/>
</dbReference>
<evidence type="ECO:0000256" key="4">
    <source>
        <dbReference type="ARBA" id="ARBA00022692"/>
    </source>
</evidence>
<keyword evidence="5 7" id="KW-1133">Transmembrane helix</keyword>
<gene>
    <name evidence="9" type="ORF">METZ01_LOCUS71519</name>
</gene>
<dbReference type="InterPro" id="IPR000515">
    <property type="entry name" value="MetI-like"/>
</dbReference>
<dbReference type="PROSITE" id="PS50928">
    <property type="entry name" value="ABC_TM1"/>
    <property type="match status" value="1"/>
</dbReference>
<feature type="transmembrane region" description="Helical" evidence="7">
    <location>
        <begin position="76"/>
        <end position="97"/>
    </location>
</feature>
<dbReference type="CDD" id="cd06261">
    <property type="entry name" value="TM_PBP2"/>
    <property type="match status" value="1"/>
</dbReference>
<evidence type="ECO:0000256" key="2">
    <source>
        <dbReference type="ARBA" id="ARBA00022448"/>
    </source>
</evidence>
<dbReference type="GO" id="GO:0055085">
    <property type="term" value="P:transmembrane transport"/>
    <property type="evidence" value="ECO:0007669"/>
    <property type="project" value="InterPro"/>
</dbReference>
<organism evidence="9">
    <name type="scientific">marine metagenome</name>
    <dbReference type="NCBI Taxonomy" id="408172"/>
    <lineage>
        <taxon>unclassified sequences</taxon>
        <taxon>metagenomes</taxon>
        <taxon>ecological metagenomes</taxon>
    </lineage>
</organism>
<dbReference type="InterPro" id="IPR050809">
    <property type="entry name" value="UgpAE/MalFG_permease"/>
</dbReference>
<name>A0A381TRJ3_9ZZZZ</name>
<proteinExistence type="predicted"/>
<reference evidence="9" key="1">
    <citation type="submission" date="2018-05" db="EMBL/GenBank/DDBJ databases">
        <authorList>
            <person name="Lanie J.A."/>
            <person name="Ng W.-L."/>
            <person name="Kazmierczak K.M."/>
            <person name="Andrzejewski T.M."/>
            <person name="Davidsen T.M."/>
            <person name="Wayne K.J."/>
            <person name="Tettelin H."/>
            <person name="Glass J.I."/>
            <person name="Rusch D."/>
            <person name="Podicherti R."/>
            <person name="Tsui H.-C.T."/>
            <person name="Winkler M.E."/>
        </authorList>
    </citation>
    <scope>NUCLEOTIDE SEQUENCE</scope>
</reference>
<feature type="transmembrane region" description="Helical" evidence="7">
    <location>
        <begin position="109"/>
        <end position="129"/>
    </location>
</feature>
<keyword evidence="3" id="KW-1003">Cell membrane</keyword>
<evidence type="ECO:0000256" key="5">
    <source>
        <dbReference type="ARBA" id="ARBA00022989"/>
    </source>
</evidence>
<feature type="domain" description="ABC transmembrane type-1" evidence="8">
    <location>
        <begin position="72"/>
        <end position="286"/>
    </location>
</feature>
<feature type="transmembrane region" description="Helical" evidence="7">
    <location>
        <begin position="268"/>
        <end position="289"/>
    </location>
</feature>
<protein>
    <recommendedName>
        <fullName evidence="8">ABC transmembrane type-1 domain-containing protein</fullName>
    </recommendedName>
</protein>
<feature type="transmembrane region" description="Helical" evidence="7">
    <location>
        <begin position="170"/>
        <end position="188"/>
    </location>
</feature>
<evidence type="ECO:0000256" key="6">
    <source>
        <dbReference type="ARBA" id="ARBA00023136"/>
    </source>
</evidence>
<evidence type="ECO:0000256" key="3">
    <source>
        <dbReference type="ARBA" id="ARBA00022475"/>
    </source>
</evidence>
<evidence type="ECO:0000313" key="9">
    <source>
        <dbReference type="EMBL" id="SVA18665.1"/>
    </source>
</evidence>
<keyword evidence="2" id="KW-0813">Transport</keyword>
<dbReference type="Pfam" id="PF00528">
    <property type="entry name" value="BPD_transp_1"/>
    <property type="match status" value="1"/>
</dbReference>
<accession>A0A381TRJ3</accession>
<evidence type="ECO:0000259" key="8">
    <source>
        <dbReference type="PROSITE" id="PS50928"/>
    </source>
</evidence>
<feature type="transmembrane region" description="Helical" evidence="7">
    <location>
        <begin position="12"/>
        <end position="34"/>
    </location>
</feature>
<evidence type="ECO:0000256" key="1">
    <source>
        <dbReference type="ARBA" id="ARBA00004651"/>
    </source>
</evidence>
<dbReference type="SUPFAM" id="SSF161098">
    <property type="entry name" value="MetI-like"/>
    <property type="match status" value="1"/>
</dbReference>
<dbReference type="AlphaFoldDB" id="A0A381TRJ3"/>
<dbReference type="PANTHER" id="PTHR43227">
    <property type="entry name" value="BLL4140 PROTEIN"/>
    <property type="match status" value="1"/>
</dbReference>
<dbReference type="PANTHER" id="PTHR43227:SF7">
    <property type="entry name" value="ARABINOOLIGOSACCHARIDES TRANSPORT SYSTEM PERMEASE PROTEIN ARAP"/>
    <property type="match status" value="1"/>
</dbReference>
<keyword evidence="6 7" id="KW-0472">Membrane</keyword>
<evidence type="ECO:0000256" key="7">
    <source>
        <dbReference type="SAM" id="Phobius"/>
    </source>
</evidence>
<keyword evidence="4 7" id="KW-0812">Transmembrane</keyword>
<comment type="subcellular location">
    <subcellularLocation>
        <location evidence="1">Cell membrane</location>
        <topology evidence="1">Multi-pass membrane protein</topology>
    </subcellularLocation>
</comment>